<evidence type="ECO:0000256" key="2">
    <source>
        <dbReference type="ARBA" id="ARBA00023015"/>
    </source>
</evidence>
<dbReference type="Proteomes" id="UP001303046">
    <property type="component" value="Unassembled WGS sequence"/>
</dbReference>
<evidence type="ECO:0000259" key="6">
    <source>
        <dbReference type="Pfam" id="PF16421"/>
    </source>
</evidence>
<dbReference type="SUPFAM" id="SSF144074">
    <property type="entry name" value="E2F-DP heterodimerization region"/>
    <property type="match status" value="1"/>
</dbReference>
<proteinExistence type="inferred from homology"/>
<gene>
    <name evidence="7" type="primary">Necator_chrX.g22753</name>
    <name evidence="7" type="ORF">RB195_022590</name>
</gene>
<evidence type="ECO:0000256" key="4">
    <source>
        <dbReference type="ARBA" id="ARBA00023163"/>
    </source>
</evidence>
<feature type="compositionally biased region" description="Polar residues" evidence="5">
    <location>
        <begin position="1"/>
        <end position="10"/>
    </location>
</feature>
<accession>A0ABR1EIF9</accession>
<feature type="region of interest" description="Disordered" evidence="5">
    <location>
        <begin position="1"/>
        <end position="34"/>
    </location>
</feature>
<dbReference type="EMBL" id="JAVFWL010000006">
    <property type="protein sequence ID" value="KAK6761576.1"/>
    <property type="molecule type" value="Genomic_DNA"/>
</dbReference>
<dbReference type="InterPro" id="IPR032198">
    <property type="entry name" value="E2F_CC-MB"/>
</dbReference>
<evidence type="ECO:0000313" key="7">
    <source>
        <dbReference type="EMBL" id="KAK6761576.1"/>
    </source>
</evidence>
<keyword evidence="3" id="KW-0238">DNA-binding</keyword>
<evidence type="ECO:0000313" key="8">
    <source>
        <dbReference type="Proteomes" id="UP001303046"/>
    </source>
</evidence>
<reference evidence="7 8" key="1">
    <citation type="submission" date="2023-08" db="EMBL/GenBank/DDBJ databases">
        <title>A Necator americanus chromosomal reference genome.</title>
        <authorList>
            <person name="Ilik V."/>
            <person name="Petrzelkova K.J."/>
            <person name="Pardy F."/>
            <person name="Fuh T."/>
            <person name="Niatou-Singa F.S."/>
            <person name="Gouil Q."/>
            <person name="Baker L."/>
            <person name="Ritchie M.E."/>
            <person name="Jex A.R."/>
            <person name="Gazzola D."/>
            <person name="Li H."/>
            <person name="Toshio Fujiwara R."/>
            <person name="Zhan B."/>
            <person name="Aroian R.V."/>
            <person name="Pafco B."/>
            <person name="Schwarz E.M."/>
        </authorList>
    </citation>
    <scope>NUCLEOTIDE SEQUENCE [LARGE SCALE GENOMIC DNA]</scope>
    <source>
        <strain evidence="7 8">Aroian</strain>
        <tissue evidence="7">Whole animal</tissue>
    </source>
</reference>
<dbReference type="Gene3D" id="6.10.250.540">
    <property type="match status" value="1"/>
</dbReference>
<organism evidence="7 8">
    <name type="scientific">Necator americanus</name>
    <name type="common">Human hookworm</name>
    <dbReference type="NCBI Taxonomy" id="51031"/>
    <lineage>
        <taxon>Eukaryota</taxon>
        <taxon>Metazoa</taxon>
        <taxon>Ecdysozoa</taxon>
        <taxon>Nematoda</taxon>
        <taxon>Chromadorea</taxon>
        <taxon>Rhabditida</taxon>
        <taxon>Rhabditina</taxon>
        <taxon>Rhabditomorpha</taxon>
        <taxon>Strongyloidea</taxon>
        <taxon>Ancylostomatidae</taxon>
        <taxon>Bunostominae</taxon>
        <taxon>Necator</taxon>
    </lineage>
</organism>
<dbReference type="Pfam" id="PF16421">
    <property type="entry name" value="E2F_CC-MB"/>
    <property type="match status" value="1"/>
</dbReference>
<keyword evidence="8" id="KW-1185">Reference proteome</keyword>
<keyword evidence="2" id="KW-0805">Transcription regulation</keyword>
<evidence type="ECO:0000256" key="5">
    <source>
        <dbReference type="SAM" id="MobiDB-lite"/>
    </source>
</evidence>
<feature type="domain" description="E2F transcription factor CC-MB" evidence="6">
    <location>
        <begin position="54"/>
        <end position="141"/>
    </location>
</feature>
<comment type="caution">
    <text evidence="7">The sequence shown here is derived from an EMBL/GenBank/DDBJ whole genome shotgun (WGS) entry which is preliminary data.</text>
</comment>
<protein>
    <recommendedName>
        <fullName evidence="6">E2F transcription factor CC-MB domain-containing protein</fullName>
    </recommendedName>
</protein>
<evidence type="ECO:0000256" key="1">
    <source>
        <dbReference type="ARBA" id="ARBA00010940"/>
    </source>
</evidence>
<evidence type="ECO:0000256" key="3">
    <source>
        <dbReference type="ARBA" id="ARBA00023125"/>
    </source>
</evidence>
<name>A0ABR1EIF9_NECAM</name>
<sequence length="196" mass="21516">MSDVSKSSAWETLPKDEPPPGVAVRRPESPPRHYGAVNRCGGTSDGDASALETLKSECWSLQTDETELDTVLHDLACAITLTKEDPTSSPQGYLRIRDLRCVDAFNHQTLLIVKSLPDVQCCIEVADPSKTGKFQLKITTDNYSELKAFLSPANSFMYSCVEDVLCKEGGYFTGYFKNIIVLHDSDVDDSGAFAHC</sequence>
<comment type="similarity">
    <text evidence="1">Belongs to the E2F/DP family.</text>
</comment>
<dbReference type="InterPro" id="IPR037241">
    <property type="entry name" value="E2F-DP_heterodim"/>
</dbReference>
<keyword evidence="4" id="KW-0804">Transcription</keyword>